<dbReference type="PROSITE" id="PS51257">
    <property type="entry name" value="PROKAR_LIPOPROTEIN"/>
    <property type="match status" value="1"/>
</dbReference>
<accession>A0A1B9Y0D5</accession>
<comment type="caution">
    <text evidence="1">The sequence shown here is derived from an EMBL/GenBank/DDBJ whole genome shotgun (WGS) entry which is preliminary data.</text>
</comment>
<dbReference type="OrthoDB" id="1202739at2"/>
<dbReference type="Proteomes" id="UP000093186">
    <property type="component" value="Unassembled WGS sequence"/>
</dbReference>
<organism evidence="1 2">
    <name type="scientific">Tenacibaculum soleae</name>
    <dbReference type="NCBI Taxonomy" id="447689"/>
    <lineage>
        <taxon>Bacteria</taxon>
        <taxon>Pseudomonadati</taxon>
        <taxon>Bacteroidota</taxon>
        <taxon>Flavobacteriia</taxon>
        <taxon>Flavobacteriales</taxon>
        <taxon>Flavobacteriaceae</taxon>
        <taxon>Tenacibaculum</taxon>
    </lineage>
</organism>
<evidence type="ECO:0000313" key="2">
    <source>
        <dbReference type="Proteomes" id="UP000093186"/>
    </source>
</evidence>
<reference evidence="1 2" key="1">
    <citation type="submission" date="2016-06" db="EMBL/GenBank/DDBJ databases">
        <title>Draft Genome Sequence of Tenacibaculum soleae UCD-KL19.</title>
        <authorList>
            <person name="Eisen J.A."/>
            <person name="Coil D.A."/>
            <person name="Lujan K.M."/>
        </authorList>
    </citation>
    <scope>NUCLEOTIDE SEQUENCE [LARGE SCALE GENOMIC DNA]</scope>
    <source>
        <strain evidence="1 2">UCD-KL19</strain>
    </source>
</reference>
<sequence length="59" mass="6879">MRKIIILTIAFSFLYSCEDDCTKVVNLPKYDHHKGFIDNYEEVPCDFEEPVTDPVNDPI</sequence>
<dbReference type="AlphaFoldDB" id="A0A1B9Y0D5"/>
<gene>
    <name evidence="1" type="ORF">BA195_00820</name>
</gene>
<name>A0A1B9Y0D5_9FLAO</name>
<dbReference type="RefSeq" id="WP_068701468.1">
    <property type="nucleotide sequence ID" value="NZ_JAUOSG010000001.1"/>
</dbReference>
<keyword evidence="2" id="KW-1185">Reference proteome</keyword>
<protein>
    <submittedName>
        <fullName evidence="1">Uncharacterized protein</fullName>
    </submittedName>
</protein>
<evidence type="ECO:0000313" key="1">
    <source>
        <dbReference type="EMBL" id="OCK43278.1"/>
    </source>
</evidence>
<dbReference type="EMBL" id="MAKX01000001">
    <property type="protein sequence ID" value="OCK43278.1"/>
    <property type="molecule type" value="Genomic_DNA"/>
</dbReference>
<proteinExistence type="predicted"/>